<name>A0AAD8UV28_GLOAC</name>
<dbReference type="GeneID" id="85391771"/>
<sequence>MALAKVLLDLRTDCLALSAVPSRAKEKDSHIWSRILQDRMKKVMVFVVVTSKDAFNNHVSFH</sequence>
<dbReference type="EMBL" id="JAHMHS010000029">
    <property type="protein sequence ID" value="KAK1726835.1"/>
    <property type="molecule type" value="Genomic_DNA"/>
</dbReference>
<dbReference type="RefSeq" id="XP_060366890.1">
    <property type="nucleotide sequence ID" value="XM_060507872.1"/>
</dbReference>
<dbReference type="Proteomes" id="UP001244207">
    <property type="component" value="Unassembled WGS sequence"/>
</dbReference>
<gene>
    <name evidence="1" type="ORF">BDZ83DRAFT_614889</name>
</gene>
<evidence type="ECO:0000313" key="1">
    <source>
        <dbReference type="EMBL" id="KAK1726835.1"/>
    </source>
</evidence>
<keyword evidence="2" id="KW-1185">Reference proteome</keyword>
<accession>A0AAD8UV28</accession>
<proteinExistence type="predicted"/>
<dbReference type="AlphaFoldDB" id="A0AAD8UV28"/>
<reference evidence="1" key="1">
    <citation type="submission" date="2021-12" db="EMBL/GenBank/DDBJ databases">
        <title>Comparative genomics, transcriptomics and evolutionary studies reveal genomic signatures of adaptation to plant cell wall in hemibiotrophic fungi.</title>
        <authorList>
            <consortium name="DOE Joint Genome Institute"/>
            <person name="Baroncelli R."/>
            <person name="Diaz J.F."/>
            <person name="Benocci T."/>
            <person name="Peng M."/>
            <person name="Battaglia E."/>
            <person name="Haridas S."/>
            <person name="Andreopoulos W."/>
            <person name="Labutti K."/>
            <person name="Pangilinan J."/>
            <person name="Floch G.L."/>
            <person name="Makela M.R."/>
            <person name="Henrissat B."/>
            <person name="Grigoriev I.V."/>
            <person name="Crouch J.A."/>
            <person name="De Vries R.P."/>
            <person name="Sukno S.A."/>
            <person name="Thon M.R."/>
        </authorList>
    </citation>
    <scope>NUCLEOTIDE SEQUENCE</scope>
    <source>
        <strain evidence="1">CBS 112980</strain>
    </source>
</reference>
<evidence type="ECO:0000313" key="2">
    <source>
        <dbReference type="Proteomes" id="UP001244207"/>
    </source>
</evidence>
<comment type="caution">
    <text evidence="1">The sequence shown here is derived from an EMBL/GenBank/DDBJ whole genome shotgun (WGS) entry which is preliminary data.</text>
</comment>
<protein>
    <submittedName>
        <fullName evidence="1">Uncharacterized protein</fullName>
    </submittedName>
</protein>
<organism evidence="1 2">
    <name type="scientific">Glomerella acutata</name>
    <name type="common">Colletotrichum acutatum</name>
    <dbReference type="NCBI Taxonomy" id="27357"/>
    <lineage>
        <taxon>Eukaryota</taxon>
        <taxon>Fungi</taxon>
        <taxon>Dikarya</taxon>
        <taxon>Ascomycota</taxon>
        <taxon>Pezizomycotina</taxon>
        <taxon>Sordariomycetes</taxon>
        <taxon>Hypocreomycetidae</taxon>
        <taxon>Glomerellales</taxon>
        <taxon>Glomerellaceae</taxon>
        <taxon>Colletotrichum</taxon>
        <taxon>Colletotrichum acutatum species complex</taxon>
    </lineage>
</organism>